<dbReference type="Gene3D" id="3.40.50.720">
    <property type="entry name" value="NAD(P)-binding Rossmann-like Domain"/>
    <property type="match status" value="1"/>
</dbReference>
<dbReference type="InterPro" id="IPR036291">
    <property type="entry name" value="NAD(P)-bd_dom_sf"/>
</dbReference>
<dbReference type="EMBL" id="BJZO01000134">
    <property type="protein sequence ID" value="GEO82951.1"/>
    <property type="molecule type" value="Genomic_DNA"/>
</dbReference>
<dbReference type="Pfam" id="PF01408">
    <property type="entry name" value="GFO_IDH_MocA"/>
    <property type="match status" value="1"/>
</dbReference>
<dbReference type="OrthoDB" id="9781031at2"/>
<dbReference type="SUPFAM" id="SSF51735">
    <property type="entry name" value="NAD(P)-binding Rossmann-fold domains"/>
    <property type="match status" value="1"/>
</dbReference>
<evidence type="ECO:0000313" key="3">
    <source>
        <dbReference type="EMBL" id="GEO82951.1"/>
    </source>
</evidence>
<accession>A0A512HBX6</accession>
<dbReference type="Pfam" id="PF22725">
    <property type="entry name" value="GFO_IDH_MocA_C3"/>
    <property type="match status" value="1"/>
</dbReference>
<organism evidence="3 4">
    <name type="scientific">Pararhodospirillum oryzae</name>
    <dbReference type="NCBI Taxonomy" id="478448"/>
    <lineage>
        <taxon>Bacteria</taxon>
        <taxon>Pseudomonadati</taxon>
        <taxon>Pseudomonadota</taxon>
        <taxon>Alphaproteobacteria</taxon>
        <taxon>Rhodospirillales</taxon>
        <taxon>Rhodospirillaceae</taxon>
        <taxon>Pararhodospirillum</taxon>
    </lineage>
</organism>
<dbReference type="GO" id="GO:0000166">
    <property type="term" value="F:nucleotide binding"/>
    <property type="evidence" value="ECO:0007669"/>
    <property type="project" value="InterPro"/>
</dbReference>
<dbReference type="RefSeq" id="WP_147164986.1">
    <property type="nucleotide sequence ID" value="NZ_BJZO01000134.1"/>
</dbReference>
<feature type="domain" description="GFO/IDH/MocA-like oxidoreductase" evidence="2">
    <location>
        <begin position="127"/>
        <end position="262"/>
    </location>
</feature>
<evidence type="ECO:0000259" key="2">
    <source>
        <dbReference type="Pfam" id="PF22725"/>
    </source>
</evidence>
<dbReference type="InterPro" id="IPR051450">
    <property type="entry name" value="Gfo/Idh/MocA_Oxidoreductases"/>
</dbReference>
<reference evidence="3 4" key="1">
    <citation type="submission" date="2019-07" db="EMBL/GenBank/DDBJ databases">
        <title>Whole genome shotgun sequence of Rhodospirillum oryzae NBRC 107573.</title>
        <authorList>
            <person name="Hosoyama A."/>
            <person name="Uohara A."/>
            <person name="Ohji S."/>
            <person name="Ichikawa N."/>
        </authorList>
    </citation>
    <scope>NUCLEOTIDE SEQUENCE [LARGE SCALE GENOMIC DNA]</scope>
    <source>
        <strain evidence="3 4">NBRC 107573</strain>
    </source>
</reference>
<keyword evidence="4" id="KW-1185">Reference proteome</keyword>
<dbReference type="InterPro" id="IPR000683">
    <property type="entry name" value="Gfo/Idh/MocA-like_OxRdtase_N"/>
</dbReference>
<gene>
    <name evidence="3" type="ORF">ROR02_30820</name>
</gene>
<dbReference type="SUPFAM" id="SSF55347">
    <property type="entry name" value="Glyceraldehyde-3-phosphate dehydrogenase-like, C-terminal domain"/>
    <property type="match status" value="1"/>
</dbReference>
<sequence>MNIAFVGCGYVADLYMQTLGNHLDLRLLGAFDRDGQRMSAFASCHGVKAYDSLQALLEDPALDMVVNLTDPRSHAEVTRIALDAGKHVFSEKPLASTLEEAQALVELAAAKGLHLACAPCTHLSEGVQTLARALRAGKLGRPLVAYAEMDTGRIPAGEPGAWRSLSGAPWPAKDEYELGCALGDAGYQLAPLVQLFGPVRRVTALSACRLPEKGESVGAQPGAPDLSMGLLEFDDGVVARLSVSTLAPADRSLRVVGSSATATLGDVWDFPGQARMNPVGSSIVHRALRKAEAWMAGWAPGAALGTALVSPKPSTMKRTKGGGPRLDFARGISVLAEAVRGGSNRLPTSLTLHLMEVSLALQAPAGSAAQVMRIQPDVPPLFDWAQG</sequence>
<name>A0A512HBX6_9PROT</name>
<dbReference type="PANTHER" id="PTHR43377:SF1">
    <property type="entry name" value="BILIVERDIN REDUCTASE A"/>
    <property type="match status" value="1"/>
</dbReference>
<feature type="domain" description="Gfo/Idh/MocA-like oxidoreductase N-terminal" evidence="1">
    <location>
        <begin position="1"/>
        <end position="115"/>
    </location>
</feature>
<evidence type="ECO:0000259" key="1">
    <source>
        <dbReference type="Pfam" id="PF01408"/>
    </source>
</evidence>
<proteinExistence type="predicted"/>
<dbReference type="Gene3D" id="3.30.360.10">
    <property type="entry name" value="Dihydrodipicolinate Reductase, domain 2"/>
    <property type="match status" value="1"/>
</dbReference>
<dbReference type="PANTHER" id="PTHR43377">
    <property type="entry name" value="BILIVERDIN REDUCTASE A"/>
    <property type="match status" value="1"/>
</dbReference>
<dbReference type="InterPro" id="IPR055170">
    <property type="entry name" value="GFO_IDH_MocA-like_dom"/>
</dbReference>
<comment type="caution">
    <text evidence="3">The sequence shown here is derived from an EMBL/GenBank/DDBJ whole genome shotgun (WGS) entry which is preliminary data.</text>
</comment>
<protein>
    <submittedName>
        <fullName evidence="3">Oxidoreductase</fullName>
    </submittedName>
</protein>
<evidence type="ECO:0000313" key="4">
    <source>
        <dbReference type="Proteomes" id="UP000321567"/>
    </source>
</evidence>
<dbReference type="Proteomes" id="UP000321567">
    <property type="component" value="Unassembled WGS sequence"/>
</dbReference>
<dbReference type="AlphaFoldDB" id="A0A512HBX6"/>